<dbReference type="Proteomes" id="UP000887579">
    <property type="component" value="Unplaced"/>
</dbReference>
<evidence type="ECO:0000313" key="2">
    <source>
        <dbReference type="WBParaSite" id="ES5_v2.g911.t1"/>
    </source>
</evidence>
<dbReference type="WBParaSite" id="ES5_v2.g911.t1">
    <property type="protein sequence ID" value="ES5_v2.g911.t1"/>
    <property type="gene ID" value="ES5_v2.g911"/>
</dbReference>
<evidence type="ECO:0000313" key="1">
    <source>
        <dbReference type="Proteomes" id="UP000887579"/>
    </source>
</evidence>
<sequence>MRVISSKLPLNRLLKLPWNTIIRSGSSTGSSTTKIPVPREKGEIYDEKSDMIQIVDIDDLPRAQKSI</sequence>
<reference evidence="2" key="1">
    <citation type="submission" date="2022-11" db="UniProtKB">
        <authorList>
            <consortium name="WormBaseParasite"/>
        </authorList>
    </citation>
    <scope>IDENTIFICATION</scope>
</reference>
<accession>A0AC34GWC7</accession>
<protein>
    <submittedName>
        <fullName evidence="2">Uncharacterized protein</fullName>
    </submittedName>
</protein>
<proteinExistence type="predicted"/>
<name>A0AC34GWC7_9BILA</name>
<organism evidence="1 2">
    <name type="scientific">Panagrolaimus sp. ES5</name>
    <dbReference type="NCBI Taxonomy" id="591445"/>
    <lineage>
        <taxon>Eukaryota</taxon>
        <taxon>Metazoa</taxon>
        <taxon>Ecdysozoa</taxon>
        <taxon>Nematoda</taxon>
        <taxon>Chromadorea</taxon>
        <taxon>Rhabditida</taxon>
        <taxon>Tylenchina</taxon>
        <taxon>Panagrolaimomorpha</taxon>
        <taxon>Panagrolaimoidea</taxon>
        <taxon>Panagrolaimidae</taxon>
        <taxon>Panagrolaimus</taxon>
    </lineage>
</organism>